<evidence type="ECO:0000256" key="7">
    <source>
        <dbReference type="ARBA" id="ARBA00023065"/>
    </source>
</evidence>
<feature type="transmembrane region" description="Helical" evidence="9">
    <location>
        <begin position="402"/>
        <end position="422"/>
    </location>
</feature>
<feature type="transmembrane region" description="Helical" evidence="9">
    <location>
        <begin position="380"/>
        <end position="396"/>
    </location>
</feature>
<dbReference type="HAMAP" id="MF_01129">
    <property type="entry name" value="PPase_energized_pump"/>
    <property type="match status" value="1"/>
</dbReference>
<comment type="catalytic activity">
    <reaction evidence="9">
        <text>diphosphate + H2O + H(+)(in) = 2 phosphate + 2 H(+)(out)</text>
        <dbReference type="Rhea" id="RHEA:13973"/>
        <dbReference type="ChEBI" id="CHEBI:15377"/>
        <dbReference type="ChEBI" id="CHEBI:15378"/>
        <dbReference type="ChEBI" id="CHEBI:33019"/>
        <dbReference type="ChEBI" id="CHEBI:43474"/>
        <dbReference type="EC" id="7.1.3.1"/>
    </reaction>
</comment>
<comment type="subunit">
    <text evidence="9">Homodimer.</text>
</comment>
<evidence type="ECO:0000256" key="3">
    <source>
        <dbReference type="ARBA" id="ARBA00022692"/>
    </source>
</evidence>
<feature type="transmembrane region" description="Helical" evidence="9">
    <location>
        <begin position="122"/>
        <end position="151"/>
    </location>
</feature>
<protein>
    <recommendedName>
        <fullName evidence="9">K(+)-insensitive pyrophosphate-energized proton pump</fullName>
        <ecNumber evidence="9">7.1.3.1</ecNumber>
    </recommendedName>
    <alternativeName>
        <fullName evidence="9">Membrane-bound proton-translocating pyrophosphatase</fullName>
    </alternativeName>
    <alternativeName>
        <fullName evidence="9">Pyrophosphate-energized inorganic pyrophosphatase</fullName>
        <shortName evidence="9">H(+)-PPase</shortName>
    </alternativeName>
</protein>
<dbReference type="NCBIfam" id="TIGR01104">
    <property type="entry name" value="V_PPase"/>
    <property type="match status" value="1"/>
</dbReference>
<dbReference type="PIRSF" id="PIRSF001265">
    <property type="entry name" value="H+-PPase"/>
    <property type="match status" value="1"/>
</dbReference>
<dbReference type="GO" id="GO:0012505">
    <property type="term" value="C:endomembrane system"/>
    <property type="evidence" value="ECO:0007669"/>
    <property type="project" value="UniProtKB-SubCell"/>
</dbReference>
<dbReference type="HOGENOM" id="CLU_008743_3_1_4"/>
<dbReference type="PANTHER" id="PTHR31998">
    <property type="entry name" value="K(+)-INSENSITIVE PYROPHOSPHATE-ENERGIZED PROTON PUMP"/>
    <property type="match status" value="1"/>
</dbReference>
<dbReference type="AlphaFoldDB" id="C3X6L8"/>
<gene>
    <name evidence="9" type="primary">hppA</name>
    <name evidence="10" type="ORF">OFAG_02007</name>
</gene>
<feature type="transmembrane region" description="Helical" evidence="9">
    <location>
        <begin position="81"/>
        <end position="102"/>
    </location>
</feature>
<comment type="subcellular location">
    <subcellularLocation>
        <location evidence="9">Cell membrane</location>
        <topology evidence="9">Multi-pass membrane protein</topology>
    </subcellularLocation>
    <subcellularLocation>
        <location evidence="1">Endomembrane system</location>
        <topology evidence="1">Multi-pass membrane protein</topology>
    </subcellularLocation>
</comment>
<organism evidence="10 11">
    <name type="scientific">Oxalobacter paraformigenes</name>
    <dbReference type="NCBI Taxonomy" id="556268"/>
    <lineage>
        <taxon>Bacteria</taxon>
        <taxon>Pseudomonadati</taxon>
        <taxon>Pseudomonadota</taxon>
        <taxon>Betaproteobacteria</taxon>
        <taxon>Burkholderiales</taxon>
        <taxon>Oxalobacteraceae</taxon>
        <taxon>Oxalobacter</taxon>
    </lineage>
</organism>
<comment type="cofactor">
    <cofactor evidence="9">
        <name>Mg(2+)</name>
        <dbReference type="ChEBI" id="CHEBI:18420"/>
    </cofactor>
</comment>
<feature type="transmembrane region" description="Helical" evidence="9">
    <location>
        <begin position="324"/>
        <end position="343"/>
    </location>
</feature>
<comment type="caution">
    <text evidence="9">Lacks conserved residue(s) required for the propagation of feature annotation.</text>
</comment>
<feature type="site" description="Determinant of potassium independence" evidence="9">
    <location>
        <position position="460"/>
    </location>
</feature>
<keyword evidence="9" id="KW-0375">Hydrogen ion transport</keyword>
<comment type="caution">
    <text evidence="10">The sequence shown here is derived from an EMBL/GenBank/DDBJ whole genome shotgun (WGS) entry which is preliminary data.</text>
</comment>
<evidence type="ECO:0000313" key="10">
    <source>
        <dbReference type="EMBL" id="EEO28854.1"/>
    </source>
</evidence>
<evidence type="ECO:0000256" key="2">
    <source>
        <dbReference type="ARBA" id="ARBA00022448"/>
    </source>
</evidence>
<feature type="transmembrane region" description="Helical" evidence="9">
    <location>
        <begin position="295"/>
        <end position="318"/>
    </location>
</feature>
<comment type="function">
    <text evidence="9">Proton pump that utilizes the energy of pyrophosphate hydrolysis as the driving force for proton movement across the membrane. Generates a proton motive force.</text>
</comment>
<evidence type="ECO:0000256" key="9">
    <source>
        <dbReference type="HAMAP-Rule" id="MF_01129"/>
    </source>
</evidence>
<evidence type="ECO:0000256" key="8">
    <source>
        <dbReference type="ARBA" id="ARBA00023136"/>
    </source>
</evidence>
<keyword evidence="5 9" id="KW-1278">Translocase</keyword>
<keyword evidence="3 9" id="KW-0812">Transmembrane</keyword>
<dbReference type="EC" id="7.1.3.1" evidence="9"/>
<dbReference type="EMBL" id="ACDP02000004">
    <property type="protein sequence ID" value="EEO28854.1"/>
    <property type="molecule type" value="Genomic_DNA"/>
</dbReference>
<feature type="transmembrane region" description="Helical" evidence="9">
    <location>
        <begin position="664"/>
        <end position="684"/>
    </location>
</feature>
<evidence type="ECO:0000256" key="5">
    <source>
        <dbReference type="ARBA" id="ARBA00022967"/>
    </source>
</evidence>
<keyword evidence="9" id="KW-1003">Cell membrane</keyword>
<dbReference type="GO" id="GO:0004427">
    <property type="term" value="F:inorganic diphosphate phosphatase activity"/>
    <property type="evidence" value="ECO:0007669"/>
    <property type="project" value="UniProtKB-UniRule"/>
</dbReference>
<feature type="transmembrane region" description="Helical" evidence="9">
    <location>
        <begin position="163"/>
        <end position="181"/>
    </location>
</feature>
<dbReference type="RefSeq" id="WP_005878839.1">
    <property type="nucleotide sequence ID" value="NZ_CABMNL010000001.1"/>
</dbReference>
<sequence>MTAGLWFAVACGVLAVIYGLVTRSWILSKDAGNERMQEIAHAIQQGAAAYLARQYRTIGIVGFILFIIIAFMPGLGYATAIGFLVGAVLSGACGFIGMNVSVRANVRTAQAAVNGMQSALNVAFRGGAITGMLVAGLGLLGVSVFYIVLTYLPSANELSQHDLIKPLVGLAFGASLISIFARLGGGIFTKGADVGADLVGKVEAGIPEDDPRNPAVIADNVGDNVGDCAGMAADLFETYVVTLIATMLLGALLVTQAMTEAIVYPLLLGGVSIIGSIIGCQMVKADPNKKVMSALYKGLWWSAILSLIGFIGVTWWIMPESMRYQMIGASVVGIVLTGLMVYITEYYTGTDFKPVKHIAEASTTGHGTNIIAGLGISMKSTAYPVLAVCAAIYITYQFCGGLYGVAIAATSMLSMAGIVVALDAYGPITDNAGGIAEMAGMPDSVRAVTDPLDAVGNTTKAVTKGYAIGSAGLAALVLFADYTHALDSIGLTTAFDLSNPRVIIGLIIGGLIPYLFSAMAMEAVGRAAGAVVLEVRRQFREIVGIMDGTAKPQYDKAVDMLTSAAIKEMILPSLLPVIVPILVGLLLGPAALGGVLMGTIVTGLFVAVSMTTGGGAWDNAKKYIEDGHFGGKGSDAHKAAVTGDTVGDPYKDTAGPAVNPLIKIINIVALLVVPLLPITAGYVAPVEKPVPVVAPAASDAIKPPTVIVIENDCNAVKNGTEKAK</sequence>
<dbReference type="GO" id="GO:0005886">
    <property type="term" value="C:plasma membrane"/>
    <property type="evidence" value="ECO:0007669"/>
    <property type="project" value="UniProtKB-SubCell"/>
</dbReference>
<keyword evidence="7 9" id="KW-0406">Ion transport</keyword>
<feature type="transmembrane region" description="Helical" evidence="9">
    <location>
        <begin position="465"/>
        <end position="482"/>
    </location>
</feature>
<feature type="transmembrane region" description="Helical" evidence="9">
    <location>
        <begin position="57"/>
        <end position="75"/>
    </location>
</feature>
<dbReference type="GO" id="GO:0009678">
    <property type="term" value="F:diphosphate hydrolysis-driven proton transmembrane transporter activity"/>
    <property type="evidence" value="ECO:0007669"/>
    <property type="project" value="UniProtKB-UniRule"/>
</dbReference>
<dbReference type="eggNOG" id="COG3808">
    <property type="taxonomic scope" value="Bacteria"/>
</dbReference>
<keyword evidence="11" id="KW-1185">Reference proteome</keyword>
<keyword evidence="8 9" id="KW-0472">Membrane</keyword>
<dbReference type="Proteomes" id="UP000003973">
    <property type="component" value="Unassembled WGS sequence"/>
</dbReference>
<feature type="transmembrane region" description="Helical" evidence="9">
    <location>
        <begin position="239"/>
        <end position="256"/>
    </location>
</feature>
<name>C3X6L8_9BURK</name>
<dbReference type="GO" id="GO:0000287">
    <property type="term" value="F:magnesium ion binding"/>
    <property type="evidence" value="ECO:0007669"/>
    <property type="project" value="UniProtKB-UniRule"/>
</dbReference>
<dbReference type="NCBIfam" id="NF001960">
    <property type="entry name" value="PRK00733.3-5"/>
    <property type="match status" value="1"/>
</dbReference>
<feature type="transmembrane region" description="Helical" evidence="9">
    <location>
        <begin position="594"/>
        <end position="617"/>
    </location>
</feature>
<dbReference type="Pfam" id="PF03030">
    <property type="entry name" value="H_PPase"/>
    <property type="match status" value="1"/>
</dbReference>
<reference evidence="10" key="1">
    <citation type="submission" date="2011-10" db="EMBL/GenBank/DDBJ databases">
        <title>The Genome Sequence of Oxalobacter formigenes HOxBLS.</title>
        <authorList>
            <consortium name="The Broad Institute Genome Sequencing Platform"/>
            <person name="Earl A."/>
            <person name="Ward D."/>
            <person name="Feldgarden M."/>
            <person name="Gevers D."/>
            <person name="Allison M.J."/>
            <person name="Humphrey S."/>
            <person name="Young S.K."/>
            <person name="Zeng Q."/>
            <person name="Gargeya S."/>
            <person name="Fitzgerald M."/>
            <person name="Haas B."/>
            <person name="Abouelleil A."/>
            <person name="Alvarado L."/>
            <person name="Arachchi H.M."/>
            <person name="Berlin A."/>
            <person name="Brown A."/>
            <person name="Chapman S.B."/>
            <person name="Chen Z."/>
            <person name="Dunbar C."/>
            <person name="Freedman E."/>
            <person name="Gearin G."/>
            <person name="Goldberg J."/>
            <person name="Griggs A."/>
            <person name="Gujja S."/>
            <person name="Heiman D."/>
            <person name="Howarth C."/>
            <person name="Larson L."/>
            <person name="Lui A."/>
            <person name="MacDonald P.J.P."/>
            <person name="Montmayeur A."/>
            <person name="Murphy C."/>
            <person name="Neiman D."/>
            <person name="Pearson M."/>
            <person name="Priest M."/>
            <person name="Roberts A."/>
            <person name="Saif S."/>
            <person name="Shea T."/>
            <person name="Shenoy N."/>
            <person name="Sisk P."/>
            <person name="Stolte C."/>
            <person name="Sykes S."/>
            <person name="Wortman J."/>
            <person name="Nusbaum C."/>
            <person name="Birren B."/>
        </authorList>
    </citation>
    <scope>NUCLEOTIDE SEQUENCE [LARGE SCALE GENOMIC DNA]</scope>
    <source>
        <strain evidence="10">HOxBLS</strain>
    </source>
</reference>
<evidence type="ECO:0000313" key="11">
    <source>
        <dbReference type="Proteomes" id="UP000003973"/>
    </source>
</evidence>
<proteinExistence type="inferred from homology"/>
<feature type="transmembrane region" description="Helical" evidence="9">
    <location>
        <begin position="569"/>
        <end position="588"/>
    </location>
</feature>
<dbReference type="NCBIfam" id="NF001951">
    <property type="entry name" value="PRK00733.1-2"/>
    <property type="match status" value="1"/>
</dbReference>
<feature type="transmembrane region" description="Helical" evidence="9">
    <location>
        <begin position="262"/>
        <end position="283"/>
    </location>
</feature>
<accession>C3X6L8</accession>
<feature type="transmembrane region" description="Helical" evidence="9">
    <location>
        <begin position="6"/>
        <end position="26"/>
    </location>
</feature>
<evidence type="ECO:0000256" key="1">
    <source>
        <dbReference type="ARBA" id="ARBA00004127"/>
    </source>
</evidence>
<keyword evidence="2 9" id="KW-0813">Transport</keyword>
<evidence type="ECO:0000256" key="4">
    <source>
        <dbReference type="ARBA" id="ARBA00022842"/>
    </source>
</evidence>
<comment type="similarity">
    <text evidence="9">Belongs to the H(+)-translocating pyrophosphatase (TC 3.A.10) family. K(+)-insensitive subfamily.</text>
</comment>
<keyword evidence="6 9" id="KW-1133">Transmembrane helix</keyword>
<feature type="transmembrane region" description="Helical" evidence="9">
    <location>
        <begin position="502"/>
        <end position="521"/>
    </location>
</feature>
<keyword evidence="4 9" id="KW-0460">Magnesium</keyword>
<dbReference type="NCBIfam" id="NF001953">
    <property type="entry name" value="PRK00733.2-1"/>
    <property type="match status" value="1"/>
</dbReference>
<dbReference type="InterPro" id="IPR004131">
    <property type="entry name" value="PPase-energised_H-pump"/>
</dbReference>
<evidence type="ECO:0000256" key="6">
    <source>
        <dbReference type="ARBA" id="ARBA00022989"/>
    </source>
</evidence>